<evidence type="ECO:0000313" key="2">
    <source>
        <dbReference type="EMBL" id="WBR14730.1"/>
    </source>
</evidence>
<proteinExistence type="predicted"/>
<dbReference type="EMBL" id="ON887157">
    <property type="protein sequence ID" value="WBR14730.1"/>
    <property type="molecule type" value="Genomic_DNA"/>
</dbReference>
<sequence length="222" mass="24123">MHRHTHADYDPLFSRGGTDAPLDGTAEPHVAADAPEASPLRHHEQRTAPQVGASYPTAHAKQNQFVATEACRASARSQMEWLLPTILDNGCAGNEWALNRYAQLDAMAYPRDADGIAVLDNHALDALLAEMGTLGRFLAMAPTGAADAETIAWARRRHDQVDALFTACRRLSPPPKRPGVLDVVSGYVHDNPAKVGALLGIVLGGALFNSLHWYWCACRWRA</sequence>
<evidence type="ECO:0000256" key="1">
    <source>
        <dbReference type="SAM" id="MobiDB-lite"/>
    </source>
</evidence>
<feature type="region of interest" description="Disordered" evidence="1">
    <location>
        <begin position="1"/>
        <end position="27"/>
    </location>
</feature>
<dbReference type="Proteomes" id="UP001185135">
    <property type="component" value="Segment"/>
</dbReference>
<accession>A0AA95J6S0</accession>
<organism evidence="2 3">
    <name type="scientific">Pandoravirus kuranda</name>
    <dbReference type="NCBI Taxonomy" id="3019033"/>
    <lineage>
        <taxon>Viruses</taxon>
        <taxon>Pandoravirus</taxon>
    </lineage>
</organism>
<gene>
    <name evidence="2" type="ORF">pkur_cds_556</name>
</gene>
<reference evidence="2" key="1">
    <citation type="submission" date="2022-06" db="EMBL/GenBank/DDBJ databases">
        <authorList>
            <person name="Legendre M."/>
            <person name="Claverie J.-M."/>
            <person name="Alempic J.-M."/>
            <person name="Abergel C."/>
        </authorList>
    </citation>
    <scope>NUCLEOTIDE SEQUENCE</scope>
    <source>
        <strain evidence="2">Kuranda</strain>
    </source>
</reference>
<name>A0AA95J6S0_9VIRU</name>
<protein>
    <submittedName>
        <fullName evidence="2">Uncharacterized protein</fullName>
    </submittedName>
</protein>
<evidence type="ECO:0000313" key="3">
    <source>
        <dbReference type="Proteomes" id="UP001185135"/>
    </source>
</evidence>